<proteinExistence type="predicted"/>
<sequence length="301" mass="34054">MQHLCMLRLRWLLRVRDLHPQRGSLQFASHAHLMSFWSQIEPATQDILHVTRAQTAGNVSTSLQPIDEFFLFLMYLSLGLVHKDLAHRFKVHQSTVRRVISTWADFLYTVLGAIGVWLDEETVKRNMPEVFSDYADTHIVLDCAELRCKTPDSGYNSLRTFKGLVGMAPHDPVTFVSPLYQGDSDRDILKQSGLVPLLKPSMAIMVHKGFHVQGLVPCSVHVPAFPTTTQLTEAEFRKAQSTARLRVHVERMIRRVKEHRLFSTVVPMSLTGCLNQLFAVACLLVNYQNGPIVKAGPENDV</sequence>
<evidence type="ECO:0000259" key="3">
    <source>
        <dbReference type="Pfam" id="PF13359"/>
    </source>
</evidence>
<dbReference type="PANTHER" id="PTHR23080:SF133">
    <property type="entry name" value="SI:CH211-262I1.5-RELATED"/>
    <property type="match status" value="1"/>
</dbReference>
<dbReference type="GO" id="GO:0046872">
    <property type="term" value="F:metal ion binding"/>
    <property type="evidence" value="ECO:0007669"/>
    <property type="project" value="UniProtKB-KW"/>
</dbReference>
<reference evidence="5" key="2">
    <citation type="submission" date="2025-09" db="UniProtKB">
        <authorList>
            <consortium name="Ensembl"/>
        </authorList>
    </citation>
    <scope>IDENTIFICATION</scope>
</reference>
<keyword evidence="2" id="KW-0479">Metal-binding</keyword>
<feature type="domain" description="DDE Tnp4" evidence="3">
    <location>
        <begin position="141"/>
        <end position="286"/>
    </location>
</feature>
<dbReference type="InterPro" id="IPR027805">
    <property type="entry name" value="Transposase_HTH_dom"/>
</dbReference>
<dbReference type="Pfam" id="PF13359">
    <property type="entry name" value="DDE_Tnp_4"/>
    <property type="match status" value="1"/>
</dbReference>
<evidence type="ECO:0008006" key="7">
    <source>
        <dbReference type="Google" id="ProtNLM"/>
    </source>
</evidence>
<protein>
    <recommendedName>
        <fullName evidence="7">Transposase</fullName>
    </recommendedName>
</protein>
<evidence type="ECO:0000256" key="2">
    <source>
        <dbReference type="ARBA" id="ARBA00022723"/>
    </source>
</evidence>
<name>A0A8C6U465_9GOBI</name>
<evidence type="ECO:0000313" key="6">
    <source>
        <dbReference type="Proteomes" id="UP000694523"/>
    </source>
</evidence>
<evidence type="ECO:0000256" key="1">
    <source>
        <dbReference type="ARBA" id="ARBA00001968"/>
    </source>
</evidence>
<accession>A0A8C6U465</accession>
<dbReference type="Ensembl" id="ENSNMLT00000033696.1">
    <property type="protein sequence ID" value="ENSNMLP00000030221.1"/>
    <property type="gene ID" value="ENSNMLG00000019066.1"/>
</dbReference>
<dbReference type="PANTHER" id="PTHR23080">
    <property type="entry name" value="THAP DOMAIN PROTEIN"/>
    <property type="match status" value="1"/>
</dbReference>
<keyword evidence="6" id="KW-1185">Reference proteome</keyword>
<reference evidence="5" key="1">
    <citation type="submission" date="2025-08" db="UniProtKB">
        <authorList>
            <consortium name="Ensembl"/>
        </authorList>
    </citation>
    <scope>IDENTIFICATION</scope>
</reference>
<dbReference type="Proteomes" id="UP000694523">
    <property type="component" value="Unplaced"/>
</dbReference>
<evidence type="ECO:0000259" key="4">
    <source>
        <dbReference type="Pfam" id="PF13613"/>
    </source>
</evidence>
<comment type="cofactor">
    <cofactor evidence="1">
        <name>a divalent metal cation</name>
        <dbReference type="ChEBI" id="CHEBI:60240"/>
    </cofactor>
</comment>
<organism evidence="5 6">
    <name type="scientific">Neogobius melanostomus</name>
    <name type="common">round goby</name>
    <dbReference type="NCBI Taxonomy" id="47308"/>
    <lineage>
        <taxon>Eukaryota</taxon>
        <taxon>Metazoa</taxon>
        <taxon>Chordata</taxon>
        <taxon>Craniata</taxon>
        <taxon>Vertebrata</taxon>
        <taxon>Euteleostomi</taxon>
        <taxon>Actinopterygii</taxon>
        <taxon>Neopterygii</taxon>
        <taxon>Teleostei</taxon>
        <taxon>Neoteleostei</taxon>
        <taxon>Acanthomorphata</taxon>
        <taxon>Gobiaria</taxon>
        <taxon>Gobiiformes</taxon>
        <taxon>Gobioidei</taxon>
        <taxon>Gobiidae</taxon>
        <taxon>Benthophilinae</taxon>
        <taxon>Neogobiini</taxon>
        <taxon>Neogobius</taxon>
    </lineage>
</organism>
<dbReference type="Pfam" id="PF13613">
    <property type="entry name" value="HTH_Tnp_4"/>
    <property type="match status" value="1"/>
</dbReference>
<dbReference type="AlphaFoldDB" id="A0A8C6U465"/>
<evidence type="ECO:0000313" key="5">
    <source>
        <dbReference type="Ensembl" id="ENSNMLP00000030221.1"/>
    </source>
</evidence>
<feature type="domain" description="Transposase Helix-turn-helix" evidence="4">
    <location>
        <begin position="62"/>
        <end position="111"/>
    </location>
</feature>
<dbReference type="InterPro" id="IPR027806">
    <property type="entry name" value="HARBI1_dom"/>
</dbReference>